<sequence>MNITEFPAEYFIKLDGQDFLVGRLSINKMNSSYWVEIDIVTKESKKIFAHVGNLYNTADLDEAVNRSVEMLAKYVKPKN</sequence>
<proteinExistence type="predicted"/>
<keyword evidence="2" id="KW-1185">Reference proteome</keyword>
<evidence type="ECO:0000313" key="1">
    <source>
        <dbReference type="EMBL" id="MEA9357982.1"/>
    </source>
</evidence>
<protein>
    <submittedName>
        <fullName evidence="1">Uncharacterized protein</fullName>
    </submittedName>
</protein>
<evidence type="ECO:0000313" key="2">
    <source>
        <dbReference type="Proteomes" id="UP001302274"/>
    </source>
</evidence>
<dbReference type="EMBL" id="JAYGJQ010000002">
    <property type="protein sequence ID" value="MEA9357982.1"/>
    <property type="molecule type" value="Genomic_DNA"/>
</dbReference>
<name>A0ABU5VY54_9BACT</name>
<reference evidence="1 2" key="1">
    <citation type="submission" date="2023-11" db="EMBL/GenBank/DDBJ databases">
        <title>A Novel Polar Bacteriovorax (B. antarcticus) Isolated from the Biocrust in Antarctica.</title>
        <authorList>
            <person name="Mun W."/>
            <person name="Choi S.Y."/>
            <person name="Mitchell R.J."/>
        </authorList>
    </citation>
    <scope>NUCLEOTIDE SEQUENCE [LARGE SCALE GENOMIC DNA]</scope>
    <source>
        <strain evidence="1 2">PP10</strain>
    </source>
</reference>
<dbReference type="Proteomes" id="UP001302274">
    <property type="component" value="Unassembled WGS sequence"/>
</dbReference>
<dbReference type="RefSeq" id="WP_323578192.1">
    <property type="nucleotide sequence ID" value="NZ_JAYGJQ010000002.1"/>
</dbReference>
<gene>
    <name evidence="1" type="ORF">SHI21_17250</name>
</gene>
<comment type="caution">
    <text evidence="1">The sequence shown here is derived from an EMBL/GenBank/DDBJ whole genome shotgun (WGS) entry which is preliminary data.</text>
</comment>
<accession>A0ABU5VY54</accession>
<organism evidence="1 2">
    <name type="scientific">Bacteriovorax antarcticus</name>
    <dbReference type="NCBI Taxonomy" id="3088717"/>
    <lineage>
        <taxon>Bacteria</taxon>
        <taxon>Pseudomonadati</taxon>
        <taxon>Bdellovibrionota</taxon>
        <taxon>Bacteriovoracia</taxon>
        <taxon>Bacteriovoracales</taxon>
        <taxon>Bacteriovoracaceae</taxon>
        <taxon>Bacteriovorax</taxon>
    </lineage>
</organism>